<name>A0A8S5S9W9_9CAUD</name>
<accession>A0A8S5S9W9</accession>
<sequence>MKAITEKETLNNRFCKTDKKTNKVTLTKVSRKQAEKMDIRTLCLYIASESLRFRSVAKATENANRWLAEGDKEKIVSLFFE</sequence>
<proteinExistence type="predicted"/>
<organism evidence="1">
    <name type="scientific">Myoviridae sp. ctByu2</name>
    <dbReference type="NCBI Taxonomy" id="2827668"/>
    <lineage>
        <taxon>Viruses</taxon>
        <taxon>Duplodnaviria</taxon>
        <taxon>Heunggongvirae</taxon>
        <taxon>Uroviricota</taxon>
        <taxon>Caudoviricetes</taxon>
    </lineage>
</organism>
<evidence type="ECO:0000313" key="1">
    <source>
        <dbReference type="EMBL" id="DAF47704.1"/>
    </source>
</evidence>
<dbReference type="EMBL" id="BK032557">
    <property type="protein sequence ID" value="DAF47704.1"/>
    <property type="molecule type" value="Genomic_DNA"/>
</dbReference>
<protein>
    <submittedName>
        <fullName evidence="1">Uncharacterized protein</fullName>
    </submittedName>
</protein>
<reference evidence="1" key="1">
    <citation type="journal article" date="2021" name="Proc. Natl. Acad. Sci. U.S.A.">
        <title>A Catalog of Tens of Thousands of Viruses from Human Metagenomes Reveals Hidden Associations with Chronic Diseases.</title>
        <authorList>
            <person name="Tisza M.J."/>
            <person name="Buck C.B."/>
        </authorList>
    </citation>
    <scope>NUCLEOTIDE SEQUENCE</scope>
    <source>
        <strain evidence="1">CtByu2</strain>
    </source>
</reference>